<keyword evidence="1" id="KW-0472">Membrane</keyword>
<dbReference type="EMBL" id="ACWF01000150">
    <property type="protein sequence ID" value="EHL74181.1"/>
    <property type="molecule type" value="Genomic_DNA"/>
</dbReference>
<reference evidence="2 3" key="1">
    <citation type="submission" date="2011-09" db="EMBL/GenBank/DDBJ databases">
        <title>The Genome Sequence of Bacillus smithii 7_3_47FAA.</title>
        <authorList>
            <consortium name="The Broad Institute Genome Sequencing Platform"/>
            <person name="Earl A."/>
            <person name="Ward D."/>
            <person name="Feldgarden M."/>
            <person name="Gevers D."/>
            <person name="Daigneault M."/>
            <person name="Strauss J."/>
            <person name="Allen-Vercoe E."/>
            <person name="Young S.K."/>
            <person name="Zeng Q."/>
            <person name="Gargeya S."/>
            <person name="Fitzgerald M."/>
            <person name="Haas B."/>
            <person name="Abouelleil A."/>
            <person name="Alvarado L."/>
            <person name="Arachchi H.M."/>
            <person name="Berlin A."/>
            <person name="Brown A."/>
            <person name="Chapman S.B."/>
            <person name="Chen Z."/>
            <person name="Dunbar C."/>
            <person name="Freedman E."/>
            <person name="Gearin G."/>
            <person name="Goldberg J."/>
            <person name="Griggs A."/>
            <person name="Gujja S."/>
            <person name="Heiman D."/>
            <person name="Howarth C."/>
            <person name="Larson L."/>
            <person name="Lui A."/>
            <person name="MacDonald P.J.P."/>
            <person name="Montmayeur A."/>
            <person name="Murphy C."/>
            <person name="Neiman D."/>
            <person name="Pearson M."/>
            <person name="Priest M."/>
            <person name="Roberts A."/>
            <person name="Saif S."/>
            <person name="Shea T."/>
            <person name="Shenoy N."/>
            <person name="Sisk P."/>
            <person name="Stolte C."/>
            <person name="Sykes S."/>
            <person name="Wortman J."/>
            <person name="Nusbaum C."/>
            <person name="Birren B."/>
        </authorList>
    </citation>
    <scope>NUCLEOTIDE SEQUENCE [LARGE SCALE GENOMIC DNA]</scope>
    <source>
        <strain evidence="2 3">7_3_47FAA</strain>
    </source>
</reference>
<feature type="transmembrane region" description="Helical" evidence="1">
    <location>
        <begin position="6"/>
        <end position="27"/>
    </location>
</feature>
<keyword evidence="1" id="KW-0812">Transmembrane</keyword>
<protein>
    <recommendedName>
        <fullName evidence="4">DUF2768 domain-containing protein</fullName>
    </recommendedName>
</protein>
<keyword evidence="3" id="KW-1185">Reference proteome</keyword>
<evidence type="ECO:0000313" key="3">
    <source>
        <dbReference type="Proteomes" id="UP000011747"/>
    </source>
</evidence>
<proteinExistence type="predicted"/>
<organism evidence="2 3">
    <name type="scientific">Bacillus smithii 7_3_47FAA</name>
    <dbReference type="NCBI Taxonomy" id="665952"/>
    <lineage>
        <taxon>Bacteria</taxon>
        <taxon>Bacillati</taxon>
        <taxon>Bacillota</taxon>
        <taxon>Bacilli</taxon>
        <taxon>Bacillales</taxon>
        <taxon>Bacillaceae</taxon>
        <taxon>Bacillus</taxon>
    </lineage>
</organism>
<dbReference type="InterPro" id="IPR020076">
    <property type="entry name" value="DUF2768"/>
</dbReference>
<keyword evidence="1" id="KW-1133">Transmembrane helix</keyword>
<dbReference type="GeneID" id="87582112"/>
<name>G9QP73_9BACI</name>
<sequence length="66" mass="7673">MSPGMIKMWISFLAMGFMILSVFAIYVSRYKMKFKFLRFLVAFFAYIFLFLGGIMMIYVVFSGPVG</sequence>
<gene>
    <name evidence="2" type="ORF">HMPREF1015_00090</name>
</gene>
<dbReference type="Pfam" id="PF10966">
    <property type="entry name" value="DUF2768"/>
    <property type="match status" value="1"/>
</dbReference>
<dbReference type="Proteomes" id="UP000011747">
    <property type="component" value="Unassembled WGS sequence"/>
</dbReference>
<feature type="transmembrane region" description="Helical" evidence="1">
    <location>
        <begin position="39"/>
        <end position="61"/>
    </location>
</feature>
<dbReference type="AlphaFoldDB" id="G9QP73"/>
<evidence type="ECO:0008006" key="4">
    <source>
        <dbReference type="Google" id="ProtNLM"/>
    </source>
</evidence>
<comment type="caution">
    <text evidence="2">The sequence shown here is derived from an EMBL/GenBank/DDBJ whole genome shotgun (WGS) entry which is preliminary data.</text>
</comment>
<dbReference type="PATRIC" id="fig|665952.3.peg.2959"/>
<evidence type="ECO:0000256" key="1">
    <source>
        <dbReference type="SAM" id="Phobius"/>
    </source>
</evidence>
<dbReference type="HOGENOM" id="CLU_203191_1_0_9"/>
<accession>G9QP73</accession>
<dbReference type="RefSeq" id="WP_003355153.1">
    <property type="nucleotide sequence ID" value="NZ_JH414764.1"/>
</dbReference>
<evidence type="ECO:0000313" key="2">
    <source>
        <dbReference type="EMBL" id="EHL74181.1"/>
    </source>
</evidence>